<gene>
    <name evidence="1" type="ORF">JL2886_00910</name>
</gene>
<protein>
    <submittedName>
        <fullName evidence="1">Uncharacterized protein</fullName>
    </submittedName>
</protein>
<evidence type="ECO:0000313" key="2">
    <source>
        <dbReference type="Proteomes" id="UP000092565"/>
    </source>
</evidence>
<dbReference type="EMBL" id="CP015124">
    <property type="protein sequence ID" value="ANP35834.1"/>
    <property type="molecule type" value="Genomic_DNA"/>
</dbReference>
<organism evidence="1 2">
    <name type="scientific">Phaeobacter gallaeciensis</name>
    <dbReference type="NCBI Taxonomy" id="60890"/>
    <lineage>
        <taxon>Bacteria</taxon>
        <taxon>Pseudomonadati</taxon>
        <taxon>Pseudomonadota</taxon>
        <taxon>Alphaproteobacteria</taxon>
        <taxon>Rhodobacterales</taxon>
        <taxon>Roseobacteraceae</taxon>
        <taxon>Phaeobacter</taxon>
    </lineage>
</organism>
<name>A0A1B0ZP19_9RHOB</name>
<reference evidence="1 2" key="1">
    <citation type="submission" date="2016-04" db="EMBL/GenBank/DDBJ databases">
        <authorList>
            <person name="Evans L.H."/>
            <person name="Alamgir A."/>
            <person name="Owens N."/>
            <person name="Weber N.D."/>
            <person name="Virtaneva K."/>
            <person name="Barbian K."/>
            <person name="Babar A."/>
            <person name="Rosenke K."/>
        </authorList>
    </citation>
    <scope>NUCLEOTIDE SEQUENCE [LARGE SCALE GENOMIC DNA]</scope>
    <source>
        <strain evidence="1 2">JL2886</strain>
    </source>
</reference>
<sequence length="38" mass="3798">MRAAAAARLAQRLGPASSMLAQGAGASLRFAGWAPQAD</sequence>
<dbReference type="Proteomes" id="UP000092565">
    <property type="component" value="Chromosome"/>
</dbReference>
<proteinExistence type="predicted"/>
<accession>A0A1B0ZP19</accession>
<evidence type="ECO:0000313" key="1">
    <source>
        <dbReference type="EMBL" id="ANP35834.1"/>
    </source>
</evidence>
<dbReference type="AlphaFoldDB" id="A0A1B0ZP19"/>
<keyword evidence="2" id="KW-1185">Reference proteome</keyword>